<evidence type="ECO:0000256" key="1">
    <source>
        <dbReference type="ARBA" id="ARBA00022679"/>
    </source>
</evidence>
<accession>A0A3M8SQI2</accession>
<evidence type="ECO:0000256" key="2">
    <source>
        <dbReference type="ARBA" id="ARBA00023315"/>
    </source>
</evidence>
<dbReference type="Gene3D" id="3.40.630.30">
    <property type="match status" value="1"/>
</dbReference>
<dbReference type="PROSITE" id="PS51186">
    <property type="entry name" value="GNAT"/>
    <property type="match status" value="1"/>
</dbReference>
<dbReference type="InterPro" id="IPR000182">
    <property type="entry name" value="GNAT_dom"/>
</dbReference>
<dbReference type="OrthoDB" id="5525374at2"/>
<reference evidence="4 5" key="1">
    <citation type="submission" date="2018-11" db="EMBL/GenBank/DDBJ databases">
        <title>Lysobacter cryohumiis sp. nov., isolated from soil in the Tianshan Mountains, Xinjiang, China.</title>
        <authorList>
            <person name="Luo Y."/>
            <person name="Sheng H."/>
        </authorList>
    </citation>
    <scope>NUCLEOTIDE SEQUENCE [LARGE SCALE GENOMIC DNA]</scope>
    <source>
        <strain evidence="4 5">ZS60</strain>
    </source>
</reference>
<organism evidence="4 5">
    <name type="scientific">Montanilutibacter psychrotolerans</name>
    <dbReference type="NCBI Taxonomy" id="1327343"/>
    <lineage>
        <taxon>Bacteria</taxon>
        <taxon>Pseudomonadati</taxon>
        <taxon>Pseudomonadota</taxon>
        <taxon>Gammaproteobacteria</taxon>
        <taxon>Lysobacterales</taxon>
        <taxon>Lysobacteraceae</taxon>
        <taxon>Montanilutibacter</taxon>
    </lineage>
</organism>
<dbReference type="PANTHER" id="PTHR43877">
    <property type="entry name" value="AMINOALKYLPHOSPHONATE N-ACETYLTRANSFERASE-RELATED-RELATED"/>
    <property type="match status" value="1"/>
</dbReference>
<sequence length="143" mass="16061">MRLDRRPASEGDIPFLLSLRRETMDGHLMASGGSTTEEAHLARLMYHFDCAEVLTRNGHPVGLLKLQRFPDEWQIIQIQLSRDFQGQGIGRALLEELLADAAAAGADVSLGVLKANPARRLYERLGFEVVGEDALEYRMRHFT</sequence>
<keyword evidence="1 4" id="KW-0808">Transferase</keyword>
<protein>
    <submittedName>
        <fullName evidence="4">GNAT family N-acetyltransferase</fullName>
    </submittedName>
</protein>
<comment type="caution">
    <text evidence="4">The sequence shown here is derived from an EMBL/GenBank/DDBJ whole genome shotgun (WGS) entry which is preliminary data.</text>
</comment>
<dbReference type="EMBL" id="RIBS01000004">
    <property type="protein sequence ID" value="RNF83588.1"/>
    <property type="molecule type" value="Genomic_DNA"/>
</dbReference>
<dbReference type="InterPro" id="IPR016181">
    <property type="entry name" value="Acyl_CoA_acyltransferase"/>
</dbReference>
<evidence type="ECO:0000313" key="5">
    <source>
        <dbReference type="Proteomes" id="UP000267049"/>
    </source>
</evidence>
<keyword evidence="5" id="KW-1185">Reference proteome</keyword>
<dbReference type="GO" id="GO:0016747">
    <property type="term" value="F:acyltransferase activity, transferring groups other than amino-acyl groups"/>
    <property type="evidence" value="ECO:0007669"/>
    <property type="project" value="InterPro"/>
</dbReference>
<gene>
    <name evidence="4" type="ORF">EER27_09345</name>
</gene>
<proteinExistence type="predicted"/>
<dbReference type="RefSeq" id="WP_123087848.1">
    <property type="nucleotide sequence ID" value="NZ_RIBS01000004.1"/>
</dbReference>
<dbReference type="AlphaFoldDB" id="A0A3M8SQI2"/>
<dbReference type="Proteomes" id="UP000267049">
    <property type="component" value="Unassembled WGS sequence"/>
</dbReference>
<keyword evidence="2" id="KW-0012">Acyltransferase</keyword>
<dbReference type="InterPro" id="IPR050832">
    <property type="entry name" value="Bact_Acetyltransf"/>
</dbReference>
<evidence type="ECO:0000259" key="3">
    <source>
        <dbReference type="PROSITE" id="PS51186"/>
    </source>
</evidence>
<evidence type="ECO:0000313" key="4">
    <source>
        <dbReference type="EMBL" id="RNF83588.1"/>
    </source>
</evidence>
<feature type="domain" description="N-acetyltransferase" evidence="3">
    <location>
        <begin position="3"/>
        <end position="143"/>
    </location>
</feature>
<dbReference type="Pfam" id="PF00583">
    <property type="entry name" value="Acetyltransf_1"/>
    <property type="match status" value="1"/>
</dbReference>
<dbReference type="SUPFAM" id="SSF55729">
    <property type="entry name" value="Acyl-CoA N-acyltransferases (Nat)"/>
    <property type="match status" value="1"/>
</dbReference>
<name>A0A3M8SQI2_9GAMM</name>